<dbReference type="SUPFAM" id="SSF90250">
    <property type="entry name" value="Troponin coil-coiled subunits"/>
    <property type="match status" value="1"/>
</dbReference>
<dbReference type="Gene3D" id="6.10.250.180">
    <property type="match status" value="1"/>
</dbReference>
<dbReference type="GeneTree" id="ENSGT01030000234588"/>
<dbReference type="GO" id="GO:0003009">
    <property type="term" value="P:skeletal muscle contraction"/>
    <property type="evidence" value="ECO:0007669"/>
    <property type="project" value="TreeGrafter"/>
</dbReference>
<dbReference type="InterPro" id="IPR001978">
    <property type="entry name" value="Troponin"/>
</dbReference>
<dbReference type="GO" id="GO:0003779">
    <property type="term" value="F:actin binding"/>
    <property type="evidence" value="ECO:0007669"/>
    <property type="project" value="UniProtKB-KW"/>
</dbReference>
<accession>A0A3B4EAU2</accession>
<evidence type="ECO:0000256" key="3">
    <source>
        <dbReference type="ARBA" id="ARBA00023179"/>
    </source>
</evidence>
<proteinExistence type="inferred from homology"/>
<comment type="similarity">
    <text evidence="2">Belongs to the troponin I family.</text>
</comment>
<keyword evidence="3" id="KW-0514">Muscle protein</keyword>
<comment type="function">
    <text evidence="1">Troponin I is the inhibitory subunit of troponin, the thin filament regulatory complex which confers calcium-sensitivity to striated muscle actomyosin ATPase activity.</text>
</comment>
<reference evidence="5" key="3">
    <citation type="submission" date="2025-09" db="UniProtKB">
        <authorList>
            <consortium name="Ensembl"/>
        </authorList>
    </citation>
    <scope>IDENTIFICATION</scope>
</reference>
<dbReference type="InterPro" id="IPR038077">
    <property type="entry name" value="Troponin_sf"/>
</dbReference>
<keyword evidence="4" id="KW-0009">Actin-binding</keyword>
<keyword evidence="6" id="KW-1185">Reference proteome</keyword>
<dbReference type="GO" id="GO:0005861">
    <property type="term" value="C:troponin complex"/>
    <property type="evidence" value="ECO:0007669"/>
    <property type="project" value="InterPro"/>
</dbReference>
<dbReference type="Pfam" id="PF00992">
    <property type="entry name" value="Troponin"/>
    <property type="match status" value="1"/>
</dbReference>
<dbReference type="InterPro" id="IPR050875">
    <property type="entry name" value="Troponin_I"/>
</dbReference>
<reference evidence="5 6" key="1">
    <citation type="submission" date="2020-10" db="EMBL/GenBank/DDBJ databases">
        <title>Pygocentrus nattereri (red-bellied piranha) genome, fPygNat1, primary haplotype.</title>
        <authorList>
            <person name="Myers G."/>
            <person name="Meyer A."/>
            <person name="Karagic N."/>
            <person name="Pippel M."/>
            <person name="Winkler S."/>
            <person name="Tracey A."/>
            <person name="Wood J."/>
            <person name="Formenti G."/>
            <person name="Howe K."/>
            <person name="Fedrigo O."/>
            <person name="Jarvis E.D."/>
        </authorList>
    </citation>
    <scope>NUCLEOTIDE SEQUENCE [LARGE SCALE GENOMIC DNA]</scope>
</reference>
<dbReference type="Gene3D" id="1.20.5.350">
    <property type="match status" value="1"/>
</dbReference>
<protein>
    <submittedName>
        <fullName evidence="5">Uncharacterized protein</fullName>
    </submittedName>
</protein>
<dbReference type="AlphaFoldDB" id="A0A3B4EAU2"/>
<dbReference type="Ensembl" id="ENSPNAT00000022210.2">
    <property type="protein sequence ID" value="ENSPNAP00000032356.2"/>
    <property type="gene ID" value="ENSPNAG00000020254.2"/>
</dbReference>
<dbReference type="PANTHER" id="PTHR13738">
    <property type="entry name" value="TROPONIN I"/>
    <property type="match status" value="1"/>
</dbReference>
<dbReference type="Proteomes" id="UP001501920">
    <property type="component" value="Chromosome 8"/>
</dbReference>
<dbReference type="STRING" id="42514.ENSPNAP00000032356"/>
<sequence>AYQHPKKQHIVACIILQTKIVKKADILLDVEKKQKKIERGNTLNERVPLLKLAGISSQIIELPQKINVVDEERYNIAAKVAKNEKGELLIHIPQHTCPEEVRVSVGAMLGALLGSKHKNSIDFKANLKTVKKEEEKVKEEMTDWRKNVDAMSGMEGRKKMFGVTAS</sequence>
<evidence type="ECO:0000256" key="1">
    <source>
        <dbReference type="ARBA" id="ARBA00001988"/>
    </source>
</evidence>
<evidence type="ECO:0000313" key="5">
    <source>
        <dbReference type="Ensembl" id="ENSPNAP00000032356.2"/>
    </source>
</evidence>
<dbReference type="GO" id="GO:0060048">
    <property type="term" value="P:cardiac muscle contraction"/>
    <property type="evidence" value="ECO:0007669"/>
    <property type="project" value="TreeGrafter"/>
</dbReference>
<organism evidence="5 6">
    <name type="scientific">Pygocentrus nattereri</name>
    <name type="common">Red-bellied piranha</name>
    <dbReference type="NCBI Taxonomy" id="42514"/>
    <lineage>
        <taxon>Eukaryota</taxon>
        <taxon>Metazoa</taxon>
        <taxon>Chordata</taxon>
        <taxon>Craniata</taxon>
        <taxon>Vertebrata</taxon>
        <taxon>Euteleostomi</taxon>
        <taxon>Actinopterygii</taxon>
        <taxon>Neopterygii</taxon>
        <taxon>Teleostei</taxon>
        <taxon>Ostariophysi</taxon>
        <taxon>Characiformes</taxon>
        <taxon>Characoidei</taxon>
        <taxon>Pygocentrus</taxon>
    </lineage>
</organism>
<evidence type="ECO:0000256" key="2">
    <source>
        <dbReference type="ARBA" id="ARBA00009930"/>
    </source>
</evidence>
<evidence type="ECO:0000256" key="4">
    <source>
        <dbReference type="ARBA" id="ARBA00023203"/>
    </source>
</evidence>
<evidence type="ECO:0000313" key="6">
    <source>
        <dbReference type="Proteomes" id="UP001501920"/>
    </source>
</evidence>
<dbReference type="PANTHER" id="PTHR13738:SF12">
    <property type="entry name" value="TROPONIN 1-RELATED"/>
    <property type="match status" value="1"/>
</dbReference>
<name>A0A3B4EAU2_PYGNA</name>
<reference evidence="5" key="2">
    <citation type="submission" date="2025-08" db="UniProtKB">
        <authorList>
            <consortium name="Ensembl"/>
        </authorList>
    </citation>
    <scope>IDENTIFICATION</scope>
</reference>